<evidence type="ECO:0000313" key="2">
    <source>
        <dbReference type="Proteomes" id="UP001157160"/>
    </source>
</evidence>
<dbReference type="GO" id="GO:0005975">
    <property type="term" value="P:carbohydrate metabolic process"/>
    <property type="evidence" value="ECO:0007669"/>
    <property type="project" value="UniProtKB-ARBA"/>
</dbReference>
<dbReference type="AlphaFoldDB" id="A0AA37UIJ1"/>
<evidence type="ECO:0008006" key="3">
    <source>
        <dbReference type="Google" id="ProtNLM"/>
    </source>
</evidence>
<dbReference type="InterPro" id="IPR013783">
    <property type="entry name" value="Ig-like_fold"/>
</dbReference>
<comment type="caution">
    <text evidence="1">The sequence shown here is derived from an EMBL/GenBank/DDBJ whole genome shotgun (WGS) entry which is preliminary data.</text>
</comment>
<dbReference type="Gene3D" id="2.60.40.10">
    <property type="entry name" value="Immunoglobulins"/>
    <property type="match status" value="1"/>
</dbReference>
<dbReference type="EMBL" id="BSUL01000001">
    <property type="protein sequence ID" value="GMA28376.1"/>
    <property type="molecule type" value="Genomic_DNA"/>
</dbReference>
<gene>
    <name evidence="1" type="ORF">GCM10025874_16290</name>
</gene>
<protein>
    <recommendedName>
        <fullName evidence="3">Bacterial Ig-like domain-containing protein</fullName>
    </recommendedName>
</protein>
<dbReference type="RefSeq" id="WP_284231727.1">
    <property type="nucleotide sequence ID" value="NZ_BSUL01000001.1"/>
</dbReference>
<keyword evidence="2" id="KW-1185">Reference proteome</keyword>
<proteinExistence type="predicted"/>
<dbReference type="Proteomes" id="UP001157160">
    <property type="component" value="Unassembled WGS sequence"/>
</dbReference>
<name>A0AA37UIJ1_9MICO</name>
<organism evidence="1 2">
    <name type="scientific">Arenivirga flava</name>
    <dbReference type="NCBI Taxonomy" id="1930060"/>
    <lineage>
        <taxon>Bacteria</taxon>
        <taxon>Bacillati</taxon>
        <taxon>Actinomycetota</taxon>
        <taxon>Actinomycetes</taxon>
        <taxon>Micrococcales</taxon>
        <taxon>Microbacteriaceae</taxon>
        <taxon>Arenivirga</taxon>
    </lineage>
</organism>
<reference evidence="1 2" key="1">
    <citation type="journal article" date="2014" name="Int. J. Syst. Evol. Microbiol.">
        <title>Complete genome sequence of Corynebacterium casei LMG S-19264T (=DSM 44701T), isolated from a smear-ripened cheese.</title>
        <authorList>
            <consortium name="US DOE Joint Genome Institute (JGI-PGF)"/>
            <person name="Walter F."/>
            <person name="Albersmeier A."/>
            <person name="Kalinowski J."/>
            <person name="Ruckert C."/>
        </authorList>
    </citation>
    <scope>NUCLEOTIDE SEQUENCE [LARGE SCALE GENOMIC DNA]</scope>
    <source>
        <strain evidence="1 2">NBRC 112289</strain>
    </source>
</reference>
<sequence length="269" mass="26669">MASIAEGRARDGFGNGNVASTSADATVLYDPSPPAVPIAPDLTAATDTSAPSLIATNGRADDITRSETLTFTSAEAVPATTLPADTAGGSVRLYRSTTATGASDPAQPVAIAEIVGGGYTLSDPGSAGLADGTYHYSVRLLDRAGNTSAESPRLAVTLDRSAPVPSMAYTRSIVTLVPLLGSVTVAGTAPHAPGDLLPLDIRVCSGSSTGCATASTATVMADASTGSYSYTTGSLLGGILSSSTAQVSQYDRAGNRGSSAPVTLPGLLG</sequence>
<evidence type="ECO:0000313" key="1">
    <source>
        <dbReference type="EMBL" id="GMA28376.1"/>
    </source>
</evidence>
<accession>A0AA37UIJ1</accession>